<protein>
    <recommendedName>
        <fullName evidence="4">DUF5317 domain-containing protein</fullName>
    </recommendedName>
</protein>
<evidence type="ECO:0000313" key="2">
    <source>
        <dbReference type="EMBL" id="GGM12450.1"/>
    </source>
</evidence>
<proteinExistence type="predicted"/>
<dbReference type="Proteomes" id="UP000642070">
    <property type="component" value="Unassembled WGS sequence"/>
</dbReference>
<comment type="caution">
    <text evidence="2">The sequence shown here is derived from an EMBL/GenBank/DDBJ whole genome shotgun (WGS) entry which is preliminary data.</text>
</comment>
<dbReference type="EMBL" id="BMPI01000005">
    <property type="protein sequence ID" value="GGM12450.1"/>
    <property type="molecule type" value="Genomic_DNA"/>
</dbReference>
<keyword evidence="1" id="KW-1133">Transmembrane helix</keyword>
<dbReference type="InterPro" id="IPR035168">
    <property type="entry name" value="DUF5317"/>
</dbReference>
<evidence type="ECO:0000313" key="3">
    <source>
        <dbReference type="Proteomes" id="UP000642070"/>
    </source>
</evidence>
<organism evidence="2 3">
    <name type="scientific">Dactylosporangium sucinum</name>
    <dbReference type="NCBI Taxonomy" id="1424081"/>
    <lineage>
        <taxon>Bacteria</taxon>
        <taxon>Bacillati</taxon>
        <taxon>Actinomycetota</taxon>
        <taxon>Actinomycetes</taxon>
        <taxon>Micromonosporales</taxon>
        <taxon>Micromonosporaceae</taxon>
        <taxon>Dactylosporangium</taxon>
    </lineage>
</organism>
<dbReference type="Pfam" id="PF17248">
    <property type="entry name" value="DUF5317"/>
    <property type="match status" value="1"/>
</dbReference>
<feature type="transmembrane region" description="Helical" evidence="1">
    <location>
        <begin position="85"/>
        <end position="105"/>
    </location>
</feature>
<reference evidence="2" key="2">
    <citation type="submission" date="2020-09" db="EMBL/GenBank/DDBJ databases">
        <authorList>
            <person name="Sun Q."/>
            <person name="Ohkuma M."/>
        </authorList>
    </citation>
    <scope>NUCLEOTIDE SEQUENCE</scope>
    <source>
        <strain evidence="2">JCM 19831</strain>
    </source>
</reference>
<feature type="transmembrane region" description="Helical" evidence="1">
    <location>
        <begin position="33"/>
        <end position="50"/>
    </location>
</feature>
<gene>
    <name evidence="2" type="ORF">GCM10007977_012070</name>
</gene>
<feature type="transmembrane region" description="Helical" evidence="1">
    <location>
        <begin position="6"/>
        <end position="26"/>
    </location>
</feature>
<sequence>MLVLIVVPPLAGLVLGYLLGGRLAGFRAIRIRGLWLLWLAAGLQAAHYYVPLVRELVSDRTMLAVVFAPVLGWLVVNLRQWPAGIRAAGIAIVLGAVLNAVAIGLNGRMPYSPAAAEAAGLRPGITTPKNVPAGEETRLRYLGDIIPIAPLKKVVSPGDLLISGGSCALVALAMRRYRRAEVPQVRNPIPVGGDL</sequence>
<keyword evidence="3" id="KW-1185">Reference proteome</keyword>
<evidence type="ECO:0008006" key="4">
    <source>
        <dbReference type="Google" id="ProtNLM"/>
    </source>
</evidence>
<feature type="transmembrane region" description="Helical" evidence="1">
    <location>
        <begin position="62"/>
        <end position="78"/>
    </location>
</feature>
<name>A0A917WLA2_9ACTN</name>
<reference evidence="2" key="1">
    <citation type="journal article" date="2014" name="Int. J. Syst. Evol. Microbiol.">
        <title>Complete genome sequence of Corynebacterium casei LMG S-19264T (=DSM 44701T), isolated from a smear-ripened cheese.</title>
        <authorList>
            <consortium name="US DOE Joint Genome Institute (JGI-PGF)"/>
            <person name="Walter F."/>
            <person name="Albersmeier A."/>
            <person name="Kalinowski J."/>
            <person name="Ruckert C."/>
        </authorList>
    </citation>
    <scope>NUCLEOTIDE SEQUENCE</scope>
    <source>
        <strain evidence="2">JCM 19831</strain>
    </source>
</reference>
<accession>A0A917WLA2</accession>
<dbReference type="AlphaFoldDB" id="A0A917WLA2"/>
<keyword evidence="1" id="KW-0812">Transmembrane</keyword>
<keyword evidence="1" id="KW-0472">Membrane</keyword>
<evidence type="ECO:0000256" key="1">
    <source>
        <dbReference type="SAM" id="Phobius"/>
    </source>
</evidence>